<evidence type="ECO:0000256" key="5">
    <source>
        <dbReference type="ARBA" id="ARBA00023136"/>
    </source>
</evidence>
<comment type="subcellular location">
    <subcellularLocation>
        <location evidence="1">Cell membrane</location>
        <topology evidence="1">Multi-pass membrane protein</topology>
    </subcellularLocation>
</comment>
<dbReference type="EMBL" id="BMCT01000001">
    <property type="protein sequence ID" value="GGF49979.1"/>
    <property type="molecule type" value="Genomic_DNA"/>
</dbReference>
<dbReference type="RefSeq" id="WP_188575349.1">
    <property type="nucleotide sequence ID" value="NZ_BMCT01000001.1"/>
</dbReference>
<evidence type="ECO:0000256" key="7">
    <source>
        <dbReference type="SAM" id="Phobius"/>
    </source>
</evidence>
<dbReference type="CDD" id="cd12915">
    <property type="entry name" value="PDC2_DGC_like"/>
    <property type="match status" value="1"/>
</dbReference>
<keyword evidence="2" id="KW-1003">Cell membrane</keyword>
<comment type="caution">
    <text evidence="9">The sequence shown here is derived from an EMBL/GenBank/DDBJ whole genome shotgun (WGS) entry which is preliminary data.</text>
</comment>
<evidence type="ECO:0000313" key="9">
    <source>
        <dbReference type="EMBL" id="GGF49979.1"/>
    </source>
</evidence>
<dbReference type="SUPFAM" id="SSF103190">
    <property type="entry name" value="Sensory domain-like"/>
    <property type="match status" value="1"/>
</dbReference>
<accession>A0A917BMR6</accession>
<keyword evidence="5 7" id="KW-0472">Membrane</keyword>
<protein>
    <recommendedName>
        <fullName evidence="8">Cache domain-containing protein</fullName>
    </recommendedName>
</protein>
<dbReference type="InterPro" id="IPR029151">
    <property type="entry name" value="Sensor-like_sf"/>
</dbReference>
<dbReference type="AlphaFoldDB" id="A0A917BMR6"/>
<keyword evidence="3 7" id="KW-0812">Transmembrane</keyword>
<gene>
    <name evidence="9" type="ORF">GCM10007301_06540</name>
</gene>
<dbReference type="Pfam" id="PF02743">
    <property type="entry name" value="dCache_1"/>
    <property type="match status" value="1"/>
</dbReference>
<feature type="region of interest" description="Disordered" evidence="6">
    <location>
        <begin position="322"/>
        <end position="341"/>
    </location>
</feature>
<evidence type="ECO:0000313" key="10">
    <source>
        <dbReference type="Proteomes" id="UP000606044"/>
    </source>
</evidence>
<evidence type="ECO:0000256" key="6">
    <source>
        <dbReference type="SAM" id="MobiDB-lite"/>
    </source>
</evidence>
<reference evidence="9" key="2">
    <citation type="submission" date="2020-09" db="EMBL/GenBank/DDBJ databases">
        <authorList>
            <person name="Sun Q."/>
            <person name="Sedlacek I."/>
        </authorList>
    </citation>
    <scope>NUCLEOTIDE SEQUENCE</scope>
    <source>
        <strain evidence="9">CCM 7897</strain>
    </source>
</reference>
<evidence type="ECO:0000256" key="2">
    <source>
        <dbReference type="ARBA" id="ARBA00022475"/>
    </source>
</evidence>
<dbReference type="InterPro" id="IPR033479">
    <property type="entry name" value="dCache_1"/>
</dbReference>
<feature type="transmembrane region" description="Helical" evidence="7">
    <location>
        <begin position="26"/>
        <end position="46"/>
    </location>
</feature>
<reference evidence="9" key="1">
    <citation type="journal article" date="2014" name="Int. J. Syst. Evol. Microbiol.">
        <title>Complete genome sequence of Corynebacterium casei LMG S-19264T (=DSM 44701T), isolated from a smear-ripened cheese.</title>
        <authorList>
            <consortium name="US DOE Joint Genome Institute (JGI-PGF)"/>
            <person name="Walter F."/>
            <person name="Albersmeier A."/>
            <person name="Kalinowski J."/>
            <person name="Ruckert C."/>
        </authorList>
    </citation>
    <scope>NUCLEOTIDE SEQUENCE</scope>
    <source>
        <strain evidence="9">CCM 7897</strain>
    </source>
</reference>
<dbReference type="Gene3D" id="3.30.450.20">
    <property type="entry name" value="PAS domain"/>
    <property type="match status" value="2"/>
</dbReference>
<feature type="transmembrane region" description="Helical" evidence="7">
    <location>
        <begin position="294"/>
        <end position="313"/>
    </location>
</feature>
<organism evidence="9 10">
    <name type="scientific">Azorhizobium oxalatiphilum</name>
    <dbReference type="NCBI Taxonomy" id="980631"/>
    <lineage>
        <taxon>Bacteria</taxon>
        <taxon>Pseudomonadati</taxon>
        <taxon>Pseudomonadota</taxon>
        <taxon>Alphaproteobacteria</taxon>
        <taxon>Hyphomicrobiales</taxon>
        <taxon>Xanthobacteraceae</taxon>
        <taxon>Azorhizobium</taxon>
    </lineage>
</organism>
<dbReference type="CDD" id="cd12914">
    <property type="entry name" value="PDC1_DGC_like"/>
    <property type="match status" value="1"/>
</dbReference>
<evidence type="ECO:0000256" key="1">
    <source>
        <dbReference type="ARBA" id="ARBA00004651"/>
    </source>
</evidence>
<evidence type="ECO:0000256" key="4">
    <source>
        <dbReference type="ARBA" id="ARBA00022989"/>
    </source>
</evidence>
<keyword evidence="4 7" id="KW-1133">Transmembrane helix</keyword>
<dbReference type="GO" id="GO:0005886">
    <property type="term" value="C:plasma membrane"/>
    <property type="evidence" value="ECO:0007669"/>
    <property type="project" value="UniProtKB-SubCell"/>
</dbReference>
<evidence type="ECO:0000256" key="3">
    <source>
        <dbReference type="ARBA" id="ARBA00022692"/>
    </source>
</evidence>
<keyword evidence="10" id="KW-1185">Reference proteome</keyword>
<proteinExistence type="predicted"/>
<dbReference type="Proteomes" id="UP000606044">
    <property type="component" value="Unassembled WGS sequence"/>
</dbReference>
<feature type="domain" description="Cache" evidence="8">
    <location>
        <begin position="69"/>
        <end position="219"/>
    </location>
</feature>
<sequence>MARFLRGPGQNGAGGALPQRPRGWRLAVLALAGAALLIVTLLLVLADRAAEMAAARARVVRSLAAVTETLAATRRNFDLVLERVGLELEVRSLADVRDDRAVHQLMVEMKNRLPNAESVFVVDADGRTVTSSRAYPMPPYDVRERDYFRVARAGETGSYVSLPFRGQMSRTTSFVVSRPVLHEGRLAGLVAITVFPVALTSSYQAMLGDADMVLARRDGAVLIRTDGARAVERLPEQGEVMRLADEAGGGVIHGASFIDGGRALQGVHVLPEGDLVVAVAIPDDEILAGWKRRALIAGGGALLAFLGIAAVLFSRATARPAEGARRHGASPARPPGGAGEADAVVPGGIVRDALPVLGVLAANLRAAGKSGDTAAGARLDDLTGLLGDAPERPALIDPAEMLVEARALLAGGGAVDLALAPPVGDVRLLVDGGRLVLAVLDVATGLAALAPAGRGLTAALALRDLEGARVHDLPAGTYVRVRLEVAGVEAHDTGAPAGRFALASAWAAGGGGACMPPMPDGPLRAELWLPHTAPPPLPRT</sequence>
<evidence type="ECO:0000259" key="8">
    <source>
        <dbReference type="Pfam" id="PF02743"/>
    </source>
</evidence>
<name>A0A917BMR6_9HYPH</name>